<dbReference type="Gene3D" id="3.40.50.2000">
    <property type="entry name" value="Glycogen Phosphorylase B"/>
    <property type="match status" value="2"/>
</dbReference>
<evidence type="ECO:0000313" key="2">
    <source>
        <dbReference type="EMBL" id="WOF17128.1"/>
    </source>
</evidence>
<dbReference type="SUPFAM" id="SSF53756">
    <property type="entry name" value="UDP-Glycosyltransferase/glycogen phosphorylase"/>
    <property type="match status" value="1"/>
</dbReference>
<sequence>MIHTMISIILGTRPEIIKMSPIIRECQKRNITFNIIHSGQHYSKNMDSVFFEQLELPAPDYNIHVGSGTQAEQTGNALIGIERILLEKRPDIVLVQGDTNTVLAGAIAASKLNIKIGHVEAGLRSYFREMPEEINRVLTDHCSDYLFAPTEKSRNILLKEGISDKNIFVTGNTVVDAVYQNLELSKKKISILKDYNLKKSGYILATVHRKENVDNPVIFRNILNSFLRISNEFNIPVIYPIHPRAKKMMEMLDCNLSGIIFTEPLDYLSFLQLEQNAKIILTDSGGLQEEACIMKVPCVTLRDNTERPETVDVGANILSGTLSESIFKSVEKMMSIKAEWINPFGDGSSSKKILDILNKDQLL</sequence>
<dbReference type="AlphaFoldDB" id="A0AA97I3W9"/>
<keyword evidence="2" id="KW-0413">Isomerase</keyword>
<organism evidence="2 3">
    <name type="scientific">Methanochimaera problematica</name>
    <dbReference type="NCBI Taxonomy" id="2609417"/>
    <lineage>
        <taxon>Archaea</taxon>
        <taxon>Methanobacteriati</taxon>
        <taxon>Methanobacteriota</taxon>
        <taxon>Stenosarchaea group</taxon>
        <taxon>Methanomicrobia</taxon>
        <taxon>Methanomicrobiales</taxon>
        <taxon>Methanomicrobiaceae</taxon>
        <taxon>Methanochimaera</taxon>
    </lineage>
</organism>
<dbReference type="PANTHER" id="PTHR43174:SF1">
    <property type="entry name" value="UDP-N-ACETYLGLUCOSAMINE 2-EPIMERASE"/>
    <property type="match status" value="1"/>
</dbReference>
<keyword evidence="3" id="KW-1185">Reference proteome</keyword>
<reference evidence="2 3" key="1">
    <citation type="submission" date="2019-09" db="EMBL/GenBank/DDBJ databases">
        <title>The complete genome of Methanoplanus sp. FWC-SCC4.</title>
        <authorList>
            <person name="Chen S.-C."/>
            <person name="Zhou Y.-Z."/>
            <person name="Lai M.-C."/>
        </authorList>
    </citation>
    <scope>NUCLEOTIDE SEQUENCE [LARGE SCALE GENOMIC DNA]</scope>
    <source>
        <strain evidence="2 3">FWC-SCC4</strain>
    </source>
</reference>
<dbReference type="NCBIfam" id="TIGR00236">
    <property type="entry name" value="wecB"/>
    <property type="match status" value="1"/>
</dbReference>
<protein>
    <submittedName>
        <fullName evidence="2">UDP-N-acetylglucosamine 2-epimerase (Non-hydrolyzing)</fullName>
        <ecNumber evidence="2">5.1.3.14</ecNumber>
    </submittedName>
</protein>
<name>A0AA97I3W9_9EURY</name>
<dbReference type="InterPro" id="IPR029767">
    <property type="entry name" value="WecB-like"/>
</dbReference>
<dbReference type="Pfam" id="PF02350">
    <property type="entry name" value="Epimerase_2"/>
    <property type="match status" value="1"/>
</dbReference>
<dbReference type="KEGG" id="mefw:F1737_10790"/>
<dbReference type="PANTHER" id="PTHR43174">
    <property type="entry name" value="UDP-N-ACETYLGLUCOSAMINE 2-EPIMERASE"/>
    <property type="match status" value="1"/>
</dbReference>
<dbReference type="InterPro" id="IPR003331">
    <property type="entry name" value="UDP_GlcNAc_Epimerase_2_dom"/>
</dbReference>
<gene>
    <name evidence="2" type="ORF">F1737_10790</name>
</gene>
<feature type="domain" description="UDP-N-acetylglucosamine 2-epimerase" evidence="1">
    <location>
        <begin position="25"/>
        <end position="357"/>
    </location>
</feature>
<dbReference type="Proteomes" id="UP001301797">
    <property type="component" value="Chromosome"/>
</dbReference>
<dbReference type="GO" id="GO:0008761">
    <property type="term" value="F:UDP-N-acetylglucosamine 2-epimerase activity"/>
    <property type="evidence" value="ECO:0007669"/>
    <property type="project" value="UniProtKB-EC"/>
</dbReference>
<dbReference type="CDD" id="cd03786">
    <property type="entry name" value="GTB_UDP-GlcNAc_2-Epimerase"/>
    <property type="match status" value="1"/>
</dbReference>
<accession>A0AA97I3W9</accession>
<evidence type="ECO:0000313" key="3">
    <source>
        <dbReference type="Proteomes" id="UP001301797"/>
    </source>
</evidence>
<evidence type="ECO:0000259" key="1">
    <source>
        <dbReference type="Pfam" id="PF02350"/>
    </source>
</evidence>
<dbReference type="EMBL" id="CP043875">
    <property type="protein sequence ID" value="WOF17128.1"/>
    <property type="molecule type" value="Genomic_DNA"/>
</dbReference>
<dbReference type="EC" id="5.1.3.14" evidence="2"/>
<proteinExistence type="predicted"/>